<dbReference type="Proteomes" id="UP000183868">
    <property type="component" value="Chromosome"/>
</dbReference>
<dbReference type="CDD" id="cd00082">
    <property type="entry name" value="HisKA"/>
    <property type="match status" value="1"/>
</dbReference>
<evidence type="ECO:0000259" key="11">
    <source>
        <dbReference type="PROSITE" id="PS50109"/>
    </source>
</evidence>
<dbReference type="Pfam" id="PF02518">
    <property type="entry name" value="HATPase_c"/>
    <property type="match status" value="1"/>
</dbReference>
<keyword evidence="10" id="KW-0472">Membrane</keyword>
<dbReference type="PROSITE" id="PS50109">
    <property type="entry name" value="HIS_KIN"/>
    <property type="match status" value="1"/>
</dbReference>
<keyword evidence="14" id="KW-1185">Reference proteome</keyword>
<evidence type="ECO:0000256" key="9">
    <source>
        <dbReference type="SAM" id="Coils"/>
    </source>
</evidence>
<keyword evidence="9" id="KW-0175">Coiled coil</keyword>
<feature type="domain" description="Histidine kinase" evidence="11">
    <location>
        <begin position="614"/>
        <end position="833"/>
    </location>
</feature>
<dbReference type="InterPro" id="IPR003661">
    <property type="entry name" value="HisK_dim/P_dom"/>
</dbReference>
<reference evidence="13 14" key="1">
    <citation type="submission" date="2011-09" db="EMBL/GenBank/DDBJ databases">
        <title>The permanent draft genome of Caldithrix abyssi DSM 13497.</title>
        <authorList>
            <consortium name="US DOE Joint Genome Institute (JGI-PGF)"/>
            <person name="Lucas S."/>
            <person name="Han J."/>
            <person name="Lapidus A."/>
            <person name="Bruce D."/>
            <person name="Goodwin L."/>
            <person name="Pitluck S."/>
            <person name="Peters L."/>
            <person name="Kyrpides N."/>
            <person name="Mavromatis K."/>
            <person name="Ivanova N."/>
            <person name="Mikhailova N."/>
            <person name="Chertkov O."/>
            <person name="Detter J.C."/>
            <person name="Tapia R."/>
            <person name="Han C."/>
            <person name="Land M."/>
            <person name="Hauser L."/>
            <person name="Markowitz V."/>
            <person name="Cheng J.-F."/>
            <person name="Hugenholtz P."/>
            <person name="Woyke T."/>
            <person name="Wu D."/>
            <person name="Spring S."/>
            <person name="Brambilla E."/>
            <person name="Klenk H.-P."/>
            <person name="Eisen J.A."/>
        </authorList>
    </citation>
    <scope>NUCLEOTIDE SEQUENCE [LARGE SCALE GENOMIC DNA]</scope>
    <source>
        <strain evidence="13 14">DSM 13497</strain>
    </source>
</reference>
<evidence type="ECO:0000256" key="8">
    <source>
        <dbReference type="ARBA" id="ARBA00023012"/>
    </source>
</evidence>
<evidence type="ECO:0000256" key="2">
    <source>
        <dbReference type="ARBA" id="ARBA00012438"/>
    </source>
</evidence>
<protein>
    <recommendedName>
        <fullName evidence="2">histidine kinase</fullName>
        <ecNumber evidence="2">2.7.13.3</ecNumber>
    </recommendedName>
</protein>
<evidence type="ECO:0000256" key="1">
    <source>
        <dbReference type="ARBA" id="ARBA00000085"/>
    </source>
</evidence>
<dbReference type="InterPro" id="IPR036890">
    <property type="entry name" value="HATPase_C_sf"/>
</dbReference>
<keyword evidence="3" id="KW-0597">Phosphoprotein</keyword>
<keyword evidence="10" id="KW-0812">Transmembrane</keyword>
<evidence type="ECO:0000256" key="6">
    <source>
        <dbReference type="ARBA" id="ARBA00022777"/>
    </source>
</evidence>
<dbReference type="SUPFAM" id="SSF47384">
    <property type="entry name" value="Homodimeric domain of signal transducing histidine kinase"/>
    <property type="match status" value="1"/>
</dbReference>
<dbReference type="Proteomes" id="UP000004671">
    <property type="component" value="Chromosome"/>
</dbReference>
<dbReference type="SUPFAM" id="SSF55874">
    <property type="entry name" value="ATPase domain of HSP90 chaperone/DNA topoisomerase II/histidine kinase"/>
    <property type="match status" value="1"/>
</dbReference>
<dbReference type="PANTHER" id="PTHR43065:SF10">
    <property type="entry name" value="PEROXIDE STRESS-ACTIVATED HISTIDINE KINASE MAK3"/>
    <property type="match status" value="1"/>
</dbReference>
<dbReference type="SUPFAM" id="SSF69318">
    <property type="entry name" value="Integrin alpha N-terminal domain"/>
    <property type="match status" value="1"/>
</dbReference>
<accession>H1XXU7</accession>
<dbReference type="PaxDb" id="880073-Calab_0117"/>
<evidence type="ECO:0000256" key="3">
    <source>
        <dbReference type="ARBA" id="ARBA00022553"/>
    </source>
</evidence>
<evidence type="ECO:0000256" key="5">
    <source>
        <dbReference type="ARBA" id="ARBA00022741"/>
    </source>
</evidence>
<feature type="transmembrane region" description="Helical" evidence="10">
    <location>
        <begin position="12"/>
        <end position="33"/>
    </location>
</feature>
<dbReference type="KEGG" id="caby:Cabys_2906"/>
<dbReference type="GO" id="GO:0005524">
    <property type="term" value="F:ATP binding"/>
    <property type="evidence" value="ECO:0007669"/>
    <property type="project" value="UniProtKB-KW"/>
</dbReference>
<dbReference type="PANTHER" id="PTHR43065">
    <property type="entry name" value="SENSOR HISTIDINE KINASE"/>
    <property type="match status" value="1"/>
</dbReference>
<name>H1XXU7_CALAY</name>
<dbReference type="InterPro" id="IPR028994">
    <property type="entry name" value="Integrin_alpha_N"/>
</dbReference>
<evidence type="ECO:0000256" key="10">
    <source>
        <dbReference type="SAM" id="Phobius"/>
    </source>
</evidence>
<keyword evidence="6 13" id="KW-0418">Kinase</keyword>
<gene>
    <name evidence="12" type="ORF">Cabys_2906</name>
    <name evidence="13" type="ORF">Calab_0117</name>
</gene>
<dbReference type="Gene3D" id="3.30.565.10">
    <property type="entry name" value="Histidine kinase-like ATPase, C-terminal domain"/>
    <property type="match status" value="1"/>
</dbReference>
<dbReference type="EMBL" id="CP018099">
    <property type="protein sequence ID" value="APF19654.1"/>
    <property type="molecule type" value="Genomic_DNA"/>
</dbReference>
<keyword evidence="8" id="KW-0902">Two-component regulatory system</keyword>
<evidence type="ECO:0000256" key="7">
    <source>
        <dbReference type="ARBA" id="ARBA00022840"/>
    </source>
</evidence>
<dbReference type="EC" id="2.7.13.3" evidence="2"/>
<dbReference type="GO" id="GO:0000155">
    <property type="term" value="F:phosphorelay sensor kinase activity"/>
    <property type="evidence" value="ECO:0007669"/>
    <property type="project" value="InterPro"/>
</dbReference>
<reference evidence="12 15" key="2">
    <citation type="submission" date="2016-11" db="EMBL/GenBank/DDBJ databases">
        <title>Genomic analysis of Caldithrix abyssi and proposal of a novel bacterial phylum Caldithrichaeota.</title>
        <authorList>
            <person name="Kublanov I."/>
            <person name="Sigalova O."/>
            <person name="Gavrilov S."/>
            <person name="Lebedinsky A."/>
            <person name="Ivanova N."/>
            <person name="Daum C."/>
            <person name="Reddy T."/>
            <person name="Klenk H.P."/>
            <person name="Goker M."/>
            <person name="Reva O."/>
            <person name="Miroshnichenko M."/>
            <person name="Kyprides N."/>
            <person name="Woyke T."/>
            <person name="Gelfand M."/>
        </authorList>
    </citation>
    <scope>NUCLEOTIDE SEQUENCE [LARGE SCALE GENOMIC DNA]</scope>
    <source>
        <strain evidence="12 15">LF13</strain>
    </source>
</reference>
<dbReference type="SMART" id="SM00387">
    <property type="entry name" value="HATPase_c"/>
    <property type="match status" value="1"/>
</dbReference>
<keyword evidence="7" id="KW-0067">ATP-binding</keyword>
<dbReference type="HOGENOM" id="CLU_336409_0_0_0"/>
<keyword evidence="5" id="KW-0547">Nucleotide-binding</keyword>
<evidence type="ECO:0000313" key="13">
    <source>
        <dbReference type="EMBL" id="EHO39770.1"/>
    </source>
</evidence>
<keyword evidence="10" id="KW-1133">Transmembrane helix</keyword>
<organism evidence="13 14">
    <name type="scientific">Caldithrix abyssi DSM 13497</name>
    <dbReference type="NCBI Taxonomy" id="880073"/>
    <lineage>
        <taxon>Bacteria</taxon>
        <taxon>Pseudomonadati</taxon>
        <taxon>Calditrichota</taxon>
        <taxon>Calditrichia</taxon>
        <taxon>Calditrichales</taxon>
        <taxon>Calditrichaceae</taxon>
        <taxon>Caldithrix</taxon>
    </lineage>
</organism>
<dbReference type="InterPro" id="IPR005467">
    <property type="entry name" value="His_kinase_dom"/>
</dbReference>
<dbReference type="STRING" id="880073.Cabys_2906"/>
<feature type="transmembrane region" description="Helical" evidence="10">
    <location>
        <begin position="463"/>
        <end position="480"/>
    </location>
</feature>
<dbReference type="SMART" id="SM00388">
    <property type="entry name" value="HisKA"/>
    <property type="match status" value="1"/>
</dbReference>
<evidence type="ECO:0000313" key="14">
    <source>
        <dbReference type="Proteomes" id="UP000004671"/>
    </source>
</evidence>
<keyword evidence="4" id="KW-0808">Transferase</keyword>
<evidence type="ECO:0000313" key="12">
    <source>
        <dbReference type="EMBL" id="APF19654.1"/>
    </source>
</evidence>
<dbReference type="PRINTS" id="PR00344">
    <property type="entry name" value="BCTRLSENSOR"/>
</dbReference>
<dbReference type="AlphaFoldDB" id="H1XXU7"/>
<comment type="catalytic activity">
    <reaction evidence="1">
        <text>ATP + protein L-histidine = ADP + protein N-phospho-L-histidine.</text>
        <dbReference type="EC" id="2.7.13.3"/>
    </reaction>
</comment>
<dbReference type="Gene3D" id="1.10.287.130">
    <property type="match status" value="1"/>
</dbReference>
<sequence length="841" mass="96983">MVSFLRNHSVHFIFRMIAIPTVLITGFIVYFIASKTLHYKLEATYYPANRMLELYHDFDKDGYSEVIQALYNPQINHSHIIVIKHTGAIINEWVITGFCSFERDLRKQWIDFGDVNRDNFDELILFIQQNDSLFLTVIDVKNSENNHGKFIIQRSFLLKRSLQSIGLPWDIYYNHHAVVDLNNDGQVELVFTLVSGYSLSPRGIYVYDFKQKRIVHQYETNAALMGMDFFDLDGDGKKEIIASTYAGANFPSEAPQSDFYSWIFAFDDRLQPLFQPIKLYGFTSSFRGMGVRDGDERYILGFASDTGKSNEPARLLKINIKGKILKSLEIPIANKWTPYLFRFQDDSVLFIIVDQHNKVLCFNKHFKLLCEKQFKDRISFYTVVDLDHDGQKELLATIPFRLLVFDKNLNLLAQSVTNVGKTLPLVSIEADGKENNKKIHLSTDGSRAFYTFMAYPLYKNRKFLLALGLWIGLVLFLHFLNSNGIQFVVRWNAHSIIQKINQLGILITDDRGRVLLHNMAFFKKLNLKEVFEKGKPIKSQLENHAQLLALLEEAMKEKNEVKRSISINGNASAIAISPIRGWPGCVVGYYMEVLEKETDGVDERTKIWTNTIKKLAHDIKTPLSNIEVGVRTVKDSLEKHTMPPKNILIEDLDILSHEVKRITNIVRNFLKFVNLEKPRFQLSDIHQCINKSIAHFEAYWKNNFTIEVEFEEEMPPFYFDPQQLELVFNNLIKNALDALGENGKIIIRSSLIEDEVSQKPQRYCEIEVIDNGMGITKEKLMYIFDPDFTDKKEGSGMGLTIVKKIIEDHGGEIKVFSAQNLGTTFRILLPLKREVSEKDLN</sequence>
<dbReference type="eggNOG" id="COG4191">
    <property type="taxonomic scope" value="Bacteria"/>
</dbReference>
<dbReference type="InterPro" id="IPR004358">
    <property type="entry name" value="Sig_transdc_His_kin-like_C"/>
</dbReference>
<dbReference type="InterPro" id="IPR036097">
    <property type="entry name" value="HisK_dim/P_sf"/>
</dbReference>
<proteinExistence type="predicted"/>
<dbReference type="EMBL" id="CM001402">
    <property type="protein sequence ID" value="EHO39770.1"/>
    <property type="molecule type" value="Genomic_DNA"/>
</dbReference>
<dbReference type="InterPro" id="IPR003594">
    <property type="entry name" value="HATPase_dom"/>
</dbReference>
<feature type="coiled-coil region" evidence="9">
    <location>
        <begin position="537"/>
        <end position="564"/>
    </location>
</feature>
<evidence type="ECO:0000313" key="15">
    <source>
        <dbReference type="Proteomes" id="UP000183868"/>
    </source>
</evidence>
<evidence type="ECO:0000256" key="4">
    <source>
        <dbReference type="ARBA" id="ARBA00022679"/>
    </source>
</evidence>